<evidence type="ECO:0008006" key="3">
    <source>
        <dbReference type="Google" id="ProtNLM"/>
    </source>
</evidence>
<proteinExistence type="predicted"/>
<sequence length="226" mass="25405">MHEDDPARWGADDFVAALFVRDRLEAAIEQVWEGNAAPAVVRVADDLFENVSEPIDSLHFLEWDARDDRWWWKRIPTYGPIRAEIERRRATVSHHSLSEEGLRRLANGPVPTAVASFMQWLARRGFSPAPEAGEDPATRFYRADGMRVSMRIGPEGWELLVGPPVAAGEEFGAFEWATVSGLQVDQTGFEGAARFFRAEWPRVKALSTIPATAESLREARSSRSEQ</sequence>
<comment type="caution">
    <text evidence="1">The sequence shown here is derived from an EMBL/GenBank/DDBJ whole genome shotgun (WGS) entry which is preliminary data.</text>
</comment>
<keyword evidence="2" id="KW-1185">Reference proteome</keyword>
<evidence type="ECO:0000313" key="2">
    <source>
        <dbReference type="Proteomes" id="UP001241072"/>
    </source>
</evidence>
<reference evidence="1 2" key="1">
    <citation type="submission" date="2023-07" db="EMBL/GenBank/DDBJ databases">
        <title>Protaetiibacter sp. nov WY-16 isolated from soil.</title>
        <authorList>
            <person name="Liu B."/>
            <person name="Wan Y."/>
        </authorList>
    </citation>
    <scope>NUCLEOTIDE SEQUENCE [LARGE SCALE GENOMIC DNA]</scope>
    <source>
        <strain evidence="1 2">WY-16</strain>
    </source>
</reference>
<dbReference type="Proteomes" id="UP001241072">
    <property type="component" value="Unassembled WGS sequence"/>
</dbReference>
<protein>
    <recommendedName>
        <fullName evidence="3">DUF4132 domain-containing protein</fullName>
    </recommendedName>
</protein>
<name>A0ABT9BKT1_9MICO</name>
<accession>A0ABT9BKT1</accession>
<evidence type="ECO:0000313" key="1">
    <source>
        <dbReference type="EMBL" id="MDO7881628.1"/>
    </source>
</evidence>
<gene>
    <name evidence="1" type="ORF">Q5716_05230</name>
</gene>
<organism evidence="1 2">
    <name type="scientific">Antiquaquibacter soli</name>
    <dbReference type="NCBI Taxonomy" id="3064523"/>
    <lineage>
        <taxon>Bacteria</taxon>
        <taxon>Bacillati</taxon>
        <taxon>Actinomycetota</taxon>
        <taxon>Actinomycetes</taxon>
        <taxon>Micrococcales</taxon>
        <taxon>Microbacteriaceae</taxon>
        <taxon>Antiquaquibacter</taxon>
    </lineage>
</organism>
<dbReference type="EMBL" id="JAUQUB010000001">
    <property type="protein sequence ID" value="MDO7881628.1"/>
    <property type="molecule type" value="Genomic_DNA"/>
</dbReference>